<dbReference type="Proteomes" id="UP000238924">
    <property type="component" value="Unassembled WGS sequence"/>
</dbReference>
<dbReference type="RefSeq" id="WP_013112612.1">
    <property type="nucleotide sequence ID" value="NZ_JAWLQH010000005.1"/>
</dbReference>
<evidence type="ECO:0000256" key="8">
    <source>
        <dbReference type="SAM" id="Phobius"/>
    </source>
</evidence>
<evidence type="ECO:0000256" key="7">
    <source>
        <dbReference type="ARBA" id="ARBA00023136"/>
    </source>
</evidence>
<keyword evidence="7 8" id="KW-0472">Membrane</keyword>
<reference evidence="9 10" key="1">
    <citation type="submission" date="2014-04" db="EMBL/GenBank/DDBJ databases">
        <title>Whole genome sequence of 'Brachyspira hampsonii' D13-03603F2.</title>
        <authorList>
            <person name="Patterson A.H."/>
            <person name="Chaban B."/>
            <person name="Fernando C."/>
            <person name="Harding J.C."/>
            <person name="Hill J.E."/>
        </authorList>
    </citation>
    <scope>NUCLEOTIDE SEQUENCE [LARGE SCALE GENOMIC DNA]</scope>
    <source>
        <strain evidence="9 10">D13-03603F2</strain>
    </source>
</reference>
<keyword evidence="5 8" id="KW-0812">Transmembrane</keyword>
<keyword evidence="6 8" id="KW-1133">Transmembrane helix</keyword>
<evidence type="ECO:0000256" key="6">
    <source>
        <dbReference type="ARBA" id="ARBA00022989"/>
    </source>
</evidence>
<feature type="transmembrane region" description="Helical" evidence="8">
    <location>
        <begin position="223"/>
        <end position="249"/>
    </location>
</feature>
<evidence type="ECO:0000256" key="2">
    <source>
        <dbReference type="ARBA" id="ARBA00009773"/>
    </source>
</evidence>
<sequence>MNNDFFDKDKNNNSLTHNKILVKGGEILLVLIISSAFFYFCYLIREIINPIILFIILIAALIPFWRYIWAKTSIVLILALFTLWVIKEAGYLVAPFIWGIFIAYMFDPLITKMQTKIPRIAAVLFIFIPLIIIAVIFFVFILPRTIEEMEVISKSLPEYVDKIYNSISLLLISVSDKLNGSIGKSFDIDMAIDAASIKDFLFGSDGIFTLIYKKMIDFRFQNISSLTTIFSVIFSYFVILPFVTFYLMLDFQNIKSKIIKIIPMRWQTSISEIVKKSNSIINGYVRGMTILALSFFIISYILLSVTNTRYAFILALLRGILNYIPFIGPFAAFVTALLVGIITENIWWHGALKICIIFGFVQILDSGLMAPKILGKSVKIHPIAVMFSTIIGGVLFGFLGILFSVPFCGIVLLVVQNFFNKYYHSKFYTLTKRGK</sequence>
<evidence type="ECO:0000256" key="3">
    <source>
        <dbReference type="ARBA" id="ARBA00022448"/>
    </source>
</evidence>
<keyword evidence="4" id="KW-1003">Cell membrane</keyword>
<keyword evidence="3" id="KW-0813">Transport</keyword>
<evidence type="ECO:0000256" key="5">
    <source>
        <dbReference type="ARBA" id="ARBA00022692"/>
    </source>
</evidence>
<proteinExistence type="inferred from homology"/>
<dbReference type="Pfam" id="PF01594">
    <property type="entry name" value="AI-2E_transport"/>
    <property type="match status" value="1"/>
</dbReference>
<comment type="similarity">
    <text evidence="2">Belongs to the autoinducer-2 exporter (AI-2E) (TC 2.A.86) family.</text>
</comment>
<protein>
    <submittedName>
        <fullName evidence="9">Permease</fullName>
    </submittedName>
</protein>
<feature type="transmembrane region" description="Helical" evidence="8">
    <location>
        <begin position="323"/>
        <end position="343"/>
    </location>
</feature>
<name>A0ABX5B4Z5_9SPIR</name>
<evidence type="ECO:0000256" key="1">
    <source>
        <dbReference type="ARBA" id="ARBA00004651"/>
    </source>
</evidence>
<dbReference type="PANTHER" id="PTHR21716">
    <property type="entry name" value="TRANSMEMBRANE PROTEIN"/>
    <property type="match status" value="1"/>
</dbReference>
<dbReference type="EMBL" id="JJMJ01000186">
    <property type="protein sequence ID" value="PPS21382.1"/>
    <property type="molecule type" value="Genomic_DNA"/>
</dbReference>
<dbReference type="InterPro" id="IPR002549">
    <property type="entry name" value="AI-2E-like"/>
</dbReference>
<feature type="transmembrane region" description="Helical" evidence="8">
    <location>
        <begin position="51"/>
        <end position="69"/>
    </location>
</feature>
<accession>A0ABX5B4Z5</accession>
<dbReference type="PANTHER" id="PTHR21716:SF53">
    <property type="entry name" value="PERMEASE PERM-RELATED"/>
    <property type="match status" value="1"/>
</dbReference>
<feature type="transmembrane region" description="Helical" evidence="8">
    <location>
        <begin position="122"/>
        <end position="142"/>
    </location>
</feature>
<comment type="subcellular location">
    <subcellularLocation>
        <location evidence="1">Cell membrane</location>
        <topology evidence="1">Multi-pass membrane protein</topology>
    </subcellularLocation>
</comment>
<keyword evidence="10" id="KW-1185">Reference proteome</keyword>
<evidence type="ECO:0000313" key="10">
    <source>
        <dbReference type="Proteomes" id="UP000238924"/>
    </source>
</evidence>
<organism evidence="9 10">
    <name type="scientific">Brachyspira murdochii</name>
    <dbReference type="NCBI Taxonomy" id="84378"/>
    <lineage>
        <taxon>Bacteria</taxon>
        <taxon>Pseudomonadati</taxon>
        <taxon>Spirochaetota</taxon>
        <taxon>Spirochaetia</taxon>
        <taxon>Brachyspirales</taxon>
        <taxon>Brachyspiraceae</taxon>
        <taxon>Brachyspira</taxon>
    </lineage>
</organism>
<feature type="transmembrane region" description="Helical" evidence="8">
    <location>
        <begin position="89"/>
        <end position="110"/>
    </location>
</feature>
<feature type="transmembrane region" description="Helical" evidence="8">
    <location>
        <begin position="350"/>
        <end position="370"/>
    </location>
</feature>
<evidence type="ECO:0000313" key="9">
    <source>
        <dbReference type="EMBL" id="PPS21382.1"/>
    </source>
</evidence>
<evidence type="ECO:0000256" key="4">
    <source>
        <dbReference type="ARBA" id="ARBA00022475"/>
    </source>
</evidence>
<feature type="transmembrane region" description="Helical" evidence="8">
    <location>
        <begin position="20"/>
        <end position="44"/>
    </location>
</feature>
<gene>
    <name evidence="9" type="ORF">DJ52_11200</name>
</gene>
<feature type="transmembrane region" description="Helical" evidence="8">
    <location>
        <begin position="390"/>
        <end position="415"/>
    </location>
</feature>
<feature type="transmembrane region" description="Helical" evidence="8">
    <location>
        <begin position="284"/>
        <end position="303"/>
    </location>
</feature>
<comment type="caution">
    <text evidence="9">The sequence shown here is derived from an EMBL/GenBank/DDBJ whole genome shotgun (WGS) entry which is preliminary data.</text>
</comment>